<dbReference type="Proteomes" id="UP000501452">
    <property type="component" value="Chromosome"/>
</dbReference>
<dbReference type="InterPro" id="IPR036291">
    <property type="entry name" value="NAD(P)-bd_dom_sf"/>
</dbReference>
<dbReference type="RefSeq" id="WP_166180199.1">
    <property type="nucleotide sequence ID" value="NZ_CP045119.1"/>
</dbReference>
<dbReference type="AlphaFoldDB" id="A0A6G8QFG2"/>
<feature type="domain" description="NAD-dependent epimerase/dehydratase" evidence="1">
    <location>
        <begin position="9"/>
        <end position="137"/>
    </location>
</feature>
<dbReference type="EMBL" id="CP045119">
    <property type="protein sequence ID" value="QIN85188.1"/>
    <property type="molecule type" value="Genomic_DNA"/>
</dbReference>
<evidence type="ECO:0000313" key="3">
    <source>
        <dbReference type="Proteomes" id="UP000501452"/>
    </source>
</evidence>
<name>A0A6G8QFG2_9ACTN</name>
<dbReference type="PANTHER" id="PTHR43245:SF13">
    <property type="entry name" value="UDP-D-APIOSE_UDP-D-XYLOSE SYNTHASE 2"/>
    <property type="match status" value="1"/>
</dbReference>
<evidence type="ECO:0000313" key="2">
    <source>
        <dbReference type="EMBL" id="QIN85188.1"/>
    </source>
</evidence>
<proteinExistence type="predicted"/>
<reference evidence="2 3" key="1">
    <citation type="submission" date="2019-10" db="EMBL/GenBank/DDBJ databases">
        <title>Rubrobacter sp nov SCSIO 52090 isolated from a deep-sea sediment in the South China Sea.</title>
        <authorList>
            <person name="Chen R.W."/>
        </authorList>
    </citation>
    <scope>NUCLEOTIDE SEQUENCE [LARGE SCALE GENOMIC DNA]</scope>
    <source>
        <strain evidence="2 3">SCSIO 52909</strain>
    </source>
</reference>
<dbReference type="SUPFAM" id="SSF51735">
    <property type="entry name" value="NAD(P)-binding Rossmann-fold domains"/>
    <property type="match status" value="1"/>
</dbReference>
<evidence type="ECO:0000259" key="1">
    <source>
        <dbReference type="Pfam" id="PF01370"/>
    </source>
</evidence>
<dbReference type="InterPro" id="IPR050177">
    <property type="entry name" value="Lipid_A_modif_metabolic_enz"/>
</dbReference>
<dbReference type="PANTHER" id="PTHR43245">
    <property type="entry name" value="BIFUNCTIONAL POLYMYXIN RESISTANCE PROTEIN ARNA"/>
    <property type="match status" value="1"/>
</dbReference>
<dbReference type="Pfam" id="PF01370">
    <property type="entry name" value="Epimerase"/>
    <property type="match status" value="2"/>
</dbReference>
<protein>
    <submittedName>
        <fullName evidence="2">NAD-dependent epimerase/dehydratase family protein</fullName>
    </submittedName>
</protein>
<sequence>MRRAGGRRALVTGGAGLIGSHLSDLLLEEGYGVRILDNLEPNTHRNGRPPWIPAEAEFVHADIRDRKAVRSALEGIDVVFHQAAYGGYMPQMAKYVDVNSFGTAQMLEIIRDENLPVEKVVVASSQAVYREGAADCPQHGLVFPDTRGADQLARGDYAVRCPVCGEPSGSVPTPEEAPMGGETVYAITKSDQERLALAWGRQTGVPTVALRYSCTYGPRQSIFNPYTGVIAIFATRLLNGRPPVLYEDGEQTRDLCFVGDVARANLLAAEGDALDGLPVNVGSGRATTIREVAEMVSEALRVQIEPLARGEFRPGEMRHLTSDISRARKAGYEPGVDLMQGIERYIGWIGEQGDVRDYFAEAEKVLRKKRIVHGVGSIDP</sequence>
<keyword evidence="3" id="KW-1185">Reference proteome</keyword>
<dbReference type="Gene3D" id="3.90.25.10">
    <property type="entry name" value="UDP-galactose 4-epimerase, domain 1"/>
    <property type="match status" value="1"/>
</dbReference>
<dbReference type="Gene3D" id="3.40.50.720">
    <property type="entry name" value="NAD(P)-binding Rossmann-like Domain"/>
    <property type="match status" value="2"/>
</dbReference>
<dbReference type="InterPro" id="IPR001509">
    <property type="entry name" value="Epimerase_deHydtase"/>
</dbReference>
<dbReference type="KEGG" id="rub:GBA63_13700"/>
<gene>
    <name evidence="2" type="ORF">GBA63_13700</name>
</gene>
<accession>A0A6G8QFG2</accession>
<organism evidence="2 3">
    <name type="scientific">Rubrobacter tropicus</name>
    <dbReference type="NCBI Taxonomy" id="2653851"/>
    <lineage>
        <taxon>Bacteria</taxon>
        <taxon>Bacillati</taxon>
        <taxon>Actinomycetota</taxon>
        <taxon>Rubrobacteria</taxon>
        <taxon>Rubrobacterales</taxon>
        <taxon>Rubrobacteraceae</taxon>
        <taxon>Rubrobacter</taxon>
    </lineage>
</organism>
<feature type="domain" description="NAD-dependent epimerase/dehydratase" evidence="1">
    <location>
        <begin position="165"/>
        <end position="282"/>
    </location>
</feature>